<gene>
    <name evidence="1" type="ORF">H2198_010834</name>
</gene>
<organism evidence="1 2">
    <name type="scientific">Neophaeococcomyces mojaviensis</name>
    <dbReference type="NCBI Taxonomy" id="3383035"/>
    <lineage>
        <taxon>Eukaryota</taxon>
        <taxon>Fungi</taxon>
        <taxon>Dikarya</taxon>
        <taxon>Ascomycota</taxon>
        <taxon>Pezizomycotina</taxon>
        <taxon>Eurotiomycetes</taxon>
        <taxon>Chaetothyriomycetidae</taxon>
        <taxon>Chaetothyriales</taxon>
        <taxon>Chaetothyriales incertae sedis</taxon>
        <taxon>Neophaeococcomyces</taxon>
    </lineage>
</organism>
<dbReference type="EMBL" id="JAPDRQ010000430">
    <property type="protein sequence ID" value="KAJ9649841.1"/>
    <property type="molecule type" value="Genomic_DNA"/>
</dbReference>
<sequence>MAWLCADFRVDQESYQHYGYHRVIFHESARATGNGLFVAQVYEAIIKFQEMRGGGTPMRLCLALFYLVYYRNDPQVVDKAKVLLNQVLRSKSQINLATGYNEVDCLDEARDRLAELLYEQFRYTSELTSKQQFLGEMRKIQEENVNNALYDTNPSESSTAIIYACMLRKVSSNSQFQDVLERLFQSCVKALSDTDSSNDQASLVLLAKVLACVPGLERDARIAFSAKYSILDQKIALTSEDGTYGLSDIHRDDANDKGVETESIPENSAEQQSENKDEESTVEWKEERFRYKSHEKWGDILPSDPIKCSGNSEHVIRYWESTPIYVCITYIDVHLCAACFENIKLVNCGEKAWNDIGTRRFCGEDHRYIKGPIEGWKGIRDGVIVIEREDVETRMPFKDWLEDLKMNRWKRAWEAFWKREDLVNVLE</sequence>
<comment type="caution">
    <text evidence="1">The sequence shown here is derived from an EMBL/GenBank/DDBJ whole genome shotgun (WGS) entry which is preliminary data.</text>
</comment>
<evidence type="ECO:0000313" key="1">
    <source>
        <dbReference type="EMBL" id="KAJ9649841.1"/>
    </source>
</evidence>
<keyword evidence="2" id="KW-1185">Reference proteome</keyword>
<proteinExistence type="predicted"/>
<reference evidence="1" key="1">
    <citation type="submission" date="2022-10" db="EMBL/GenBank/DDBJ databases">
        <title>Culturing micro-colonial fungi from biological soil crusts in the Mojave desert and describing Neophaeococcomyces mojavensis, and introducing the new genera and species Taxawa tesnikishii.</title>
        <authorList>
            <person name="Kurbessoian T."/>
            <person name="Stajich J.E."/>
        </authorList>
    </citation>
    <scope>NUCLEOTIDE SEQUENCE</scope>
    <source>
        <strain evidence="1">JES_112</strain>
    </source>
</reference>
<dbReference type="Proteomes" id="UP001172386">
    <property type="component" value="Unassembled WGS sequence"/>
</dbReference>
<accession>A0ACC2ZQI8</accession>
<protein>
    <submittedName>
        <fullName evidence="1">Uncharacterized protein</fullName>
    </submittedName>
</protein>
<name>A0ACC2ZQI8_9EURO</name>
<evidence type="ECO:0000313" key="2">
    <source>
        <dbReference type="Proteomes" id="UP001172386"/>
    </source>
</evidence>